<dbReference type="InterPro" id="IPR004314">
    <property type="entry name" value="Neprosin"/>
</dbReference>
<evidence type="ECO:0000259" key="1">
    <source>
        <dbReference type="PROSITE" id="PS52045"/>
    </source>
</evidence>
<name>A0A9Q1K7X7_9CARY</name>
<dbReference type="PANTHER" id="PTHR31589:SF110">
    <property type="entry name" value="PROTEIN, PUTATIVE (DUF239)-RELATED"/>
    <property type="match status" value="1"/>
</dbReference>
<dbReference type="PROSITE" id="PS52045">
    <property type="entry name" value="NEPROSIN_PEP_CD"/>
    <property type="match status" value="1"/>
</dbReference>
<accession>A0A9Q1K7X7</accession>
<dbReference type="Pfam" id="PF03080">
    <property type="entry name" value="Neprosin"/>
    <property type="match status" value="1"/>
</dbReference>
<evidence type="ECO:0000313" key="2">
    <source>
        <dbReference type="EMBL" id="KAJ8438025.1"/>
    </source>
</evidence>
<dbReference type="Pfam" id="PF14365">
    <property type="entry name" value="Neprosin_AP"/>
    <property type="match status" value="1"/>
</dbReference>
<reference evidence="2" key="1">
    <citation type="submission" date="2022-04" db="EMBL/GenBank/DDBJ databases">
        <title>Carnegiea gigantea Genome sequencing and assembly v2.</title>
        <authorList>
            <person name="Copetti D."/>
            <person name="Sanderson M.J."/>
            <person name="Burquez A."/>
            <person name="Wojciechowski M.F."/>
        </authorList>
    </citation>
    <scope>NUCLEOTIDE SEQUENCE</scope>
    <source>
        <strain evidence="2">SGP5-SGP5p</strain>
        <tissue evidence="2">Aerial part</tissue>
    </source>
</reference>
<protein>
    <recommendedName>
        <fullName evidence="1">Neprosin PEP catalytic domain-containing protein</fullName>
    </recommendedName>
</protein>
<organism evidence="2 3">
    <name type="scientific">Carnegiea gigantea</name>
    <dbReference type="NCBI Taxonomy" id="171969"/>
    <lineage>
        <taxon>Eukaryota</taxon>
        <taxon>Viridiplantae</taxon>
        <taxon>Streptophyta</taxon>
        <taxon>Embryophyta</taxon>
        <taxon>Tracheophyta</taxon>
        <taxon>Spermatophyta</taxon>
        <taxon>Magnoliopsida</taxon>
        <taxon>eudicotyledons</taxon>
        <taxon>Gunneridae</taxon>
        <taxon>Pentapetalae</taxon>
        <taxon>Caryophyllales</taxon>
        <taxon>Cactineae</taxon>
        <taxon>Cactaceae</taxon>
        <taxon>Cactoideae</taxon>
        <taxon>Echinocereeae</taxon>
        <taxon>Carnegiea</taxon>
    </lineage>
</organism>
<gene>
    <name evidence="2" type="ORF">Cgig2_030006</name>
</gene>
<proteinExistence type="predicted"/>
<dbReference type="EMBL" id="JAKOGI010000273">
    <property type="protein sequence ID" value="KAJ8438025.1"/>
    <property type="molecule type" value="Genomic_DNA"/>
</dbReference>
<dbReference type="OrthoDB" id="1858978at2759"/>
<feature type="domain" description="Neprosin PEP catalytic" evidence="1">
    <location>
        <begin position="102"/>
        <end position="333"/>
    </location>
</feature>
<keyword evidence="3" id="KW-1185">Reference proteome</keyword>
<comment type="caution">
    <text evidence="2">The sequence shown here is derived from an EMBL/GenBank/DDBJ whole genome shotgun (WGS) entry which is preliminary data.</text>
</comment>
<dbReference type="AlphaFoldDB" id="A0A9Q1K7X7"/>
<evidence type="ECO:0000313" key="3">
    <source>
        <dbReference type="Proteomes" id="UP001153076"/>
    </source>
</evidence>
<dbReference type="Proteomes" id="UP001153076">
    <property type="component" value="Unassembled WGS sequence"/>
</dbReference>
<dbReference type="InterPro" id="IPR025521">
    <property type="entry name" value="Neprosin_propep"/>
</dbReference>
<dbReference type="InterPro" id="IPR053168">
    <property type="entry name" value="Glutamic_endopeptidase"/>
</dbReference>
<sequence>MQKEDGSIIDCIDIYKQPAFDHPLLKNHKLQMRPSSLLQEKMPISTLELEENEIIRRTLKSRFPGCPFGTVPIRRTQKEDLIRANLALSHYSPTPNVLPNVTPPEGVHYAGISTPEGTSDQYFGASVSLSVHNLTIMVPKQTSAATARLGTGVYGAFSSIEVGWTADGFEKTGCFNMLCPGFVQVSQYHILGDRITDLTGKELKFVFFNIAKDPKTLDWWLIQSVPTEEANVSVGYWPKELFSNSFEIASNVQMGGKVFNPPLTPDKAPMGSGHFVPEDLLQTASVVFWLLDSSLGFIPQPQMVVLADVPDSYQAQYIHGTTVMYGGPDIQSSALNN</sequence>
<dbReference type="PANTHER" id="PTHR31589">
    <property type="entry name" value="PROTEIN, PUTATIVE (DUF239)-RELATED-RELATED"/>
    <property type="match status" value="1"/>
</dbReference>